<reference evidence="1" key="2">
    <citation type="journal article" date="2024" name="Plant">
        <title>Genomic evolution and insights into agronomic trait innovations of Sesamum species.</title>
        <authorList>
            <person name="Miao H."/>
            <person name="Wang L."/>
            <person name="Qu L."/>
            <person name="Liu H."/>
            <person name="Sun Y."/>
            <person name="Le M."/>
            <person name="Wang Q."/>
            <person name="Wei S."/>
            <person name="Zheng Y."/>
            <person name="Lin W."/>
            <person name="Duan Y."/>
            <person name="Cao H."/>
            <person name="Xiong S."/>
            <person name="Wang X."/>
            <person name="Wei L."/>
            <person name="Li C."/>
            <person name="Ma Q."/>
            <person name="Ju M."/>
            <person name="Zhao R."/>
            <person name="Li G."/>
            <person name="Mu C."/>
            <person name="Tian Q."/>
            <person name="Mei H."/>
            <person name="Zhang T."/>
            <person name="Gao T."/>
            <person name="Zhang H."/>
        </authorList>
    </citation>
    <scope>NUCLEOTIDE SEQUENCE</scope>
    <source>
        <strain evidence="1">KEN1</strain>
    </source>
</reference>
<sequence length="323" mass="37077">MVIYEREIDSQKRFFSNCKDSEKQNPIRLYDRGTLMLDIWEFQGAVKCSSLSNGDIVVLLQVNVGVEFMRDPILEILQFEKHHKRNPTLGMTHLTSFNDDPSSELLKWCPLEKSLPPRPYHLLNEFQYKYSEHFRENYGIWIFWFSTFLFGHSEVILCPHFAKYESTTAIPKPTAKPSFTQNGVMSGSGKWKRGNEVLLSFRVCHWNPKDFCSVWFGRIFTPEEGERKIEIIQPIEIHSFSVDCNTDNLLCVHVKVWFPLSSPLVPFPTSFVLLSNVSPENAQDIVVFVDSITIIFEEASKGGPPLSLPIACTEAGNDYSLPN</sequence>
<comment type="caution">
    <text evidence="1">The sequence shown here is derived from an EMBL/GenBank/DDBJ whole genome shotgun (WGS) entry which is preliminary data.</text>
</comment>
<reference evidence="1" key="1">
    <citation type="submission" date="2020-06" db="EMBL/GenBank/DDBJ databases">
        <authorList>
            <person name="Li T."/>
            <person name="Hu X."/>
            <person name="Zhang T."/>
            <person name="Song X."/>
            <person name="Zhang H."/>
            <person name="Dai N."/>
            <person name="Sheng W."/>
            <person name="Hou X."/>
            <person name="Wei L."/>
        </authorList>
    </citation>
    <scope>NUCLEOTIDE SEQUENCE</scope>
    <source>
        <strain evidence="1">KEN1</strain>
        <tissue evidence="1">Leaf</tissue>
    </source>
</reference>
<organism evidence="1">
    <name type="scientific">Sesamum latifolium</name>
    <dbReference type="NCBI Taxonomy" id="2727402"/>
    <lineage>
        <taxon>Eukaryota</taxon>
        <taxon>Viridiplantae</taxon>
        <taxon>Streptophyta</taxon>
        <taxon>Embryophyta</taxon>
        <taxon>Tracheophyta</taxon>
        <taxon>Spermatophyta</taxon>
        <taxon>Magnoliopsida</taxon>
        <taxon>eudicotyledons</taxon>
        <taxon>Gunneridae</taxon>
        <taxon>Pentapetalae</taxon>
        <taxon>asterids</taxon>
        <taxon>lamiids</taxon>
        <taxon>Lamiales</taxon>
        <taxon>Pedaliaceae</taxon>
        <taxon>Sesamum</taxon>
    </lineage>
</organism>
<name>A0AAW2X458_9LAMI</name>
<dbReference type="EMBL" id="JACGWN010000006">
    <property type="protein sequence ID" value="KAL0447075.1"/>
    <property type="molecule type" value="Genomic_DNA"/>
</dbReference>
<protein>
    <submittedName>
        <fullName evidence="1">Uncharacterized protein</fullName>
    </submittedName>
</protein>
<accession>A0AAW2X458</accession>
<proteinExistence type="predicted"/>
<dbReference type="PANTHER" id="PTHR36034:SF2">
    <property type="entry name" value="EXPRESSED PROTEIN"/>
    <property type="match status" value="1"/>
</dbReference>
<dbReference type="PANTHER" id="PTHR36034">
    <property type="entry name" value="EXPRESSED PROTEIN"/>
    <property type="match status" value="1"/>
</dbReference>
<evidence type="ECO:0000313" key="1">
    <source>
        <dbReference type="EMBL" id="KAL0447075.1"/>
    </source>
</evidence>
<dbReference type="AlphaFoldDB" id="A0AAW2X458"/>
<gene>
    <name evidence="1" type="ORF">Slati_1835400</name>
</gene>